<reference evidence="2" key="1">
    <citation type="journal article" date="2011" name="Nat. Commun.">
        <title>Effector diversification within compartments of the Leptosphaeria maculans genome affected by Repeat-Induced Point mutations.</title>
        <authorList>
            <person name="Rouxel T."/>
            <person name="Grandaubert J."/>
            <person name="Hane J.K."/>
            <person name="Hoede C."/>
            <person name="van de Wouw A.P."/>
            <person name="Couloux A."/>
            <person name="Dominguez V."/>
            <person name="Anthouard V."/>
            <person name="Bally P."/>
            <person name="Bourras S."/>
            <person name="Cozijnsen A.J."/>
            <person name="Ciuffetti L.M."/>
            <person name="Degrave A."/>
            <person name="Dilmaghani A."/>
            <person name="Duret L."/>
            <person name="Fudal I."/>
            <person name="Goodwin S.B."/>
            <person name="Gout L."/>
            <person name="Glaser N."/>
            <person name="Linglin J."/>
            <person name="Kema G.H.J."/>
            <person name="Lapalu N."/>
            <person name="Lawrence C.B."/>
            <person name="May K."/>
            <person name="Meyer M."/>
            <person name="Ollivier B."/>
            <person name="Poulain J."/>
            <person name="Schoch C.L."/>
            <person name="Simon A."/>
            <person name="Spatafora J.W."/>
            <person name="Stachowiak A."/>
            <person name="Turgeon B.G."/>
            <person name="Tyler B.M."/>
            <person name="Vincent D."/>
            <person name="Weissenbach J."/>
            <person name="Amselem J."/>
            <person name="Quesneville H."/>
            <person name="Oliver R.P."/>
            <person name="Wincker P."/>
            <person name="Balesdent M.-H."/>
            <person name="Howlett B.J."/>
        </authorList>
    </citation>
    <scope>NUCLEOTIDE SEQUENCE [LARGE SCALE GENOMIC DNA]</scope>
    <source>
        <strain evidence="2">JN3 / isolate v23.1.3 / race Av1-4-5-6-7-8</strain>
    </source>
</reference>
<accession>E5A6X6</accession>
<dbReference type="OrthoDB" id="10445920at2759"/>
<evidence type="ECO:0000313" key="1">
    <source>
        <dbReference type="EMBL" id="CBX99371.1"/>
    </source>
</evidence>
<dbReference type="AlphaFoldDB" id="E5A6X6"/>
<dbReference type="InParanoid" id="E5A6X6"/>
<protein>
    <submittedName>
        <fullName evidence="1">Uncharacterized protein</fullName>
    </submittedName>
</protein>
<dbReference type="EMBL" id="FP929135">
    <property type="protein sequence ID" value="CBX99371.1"/>
    <property type="molecule type" value="Genomic_DNA"/>
</dbReference>
<evidence type="ECO:0000313" key="2">
    <source>
        <dbReference type="Proteomes" id="UP000002668"/>
    </source>
</evidence>
<dbReference type="HOGENOM" id="CLU_1686943_0_0_1"/>
<gene>
    <name evidence="1" type="ORF">LEMA_P086100.1</name>
</gene>
<dbReference type="Proteomes" id="UP000002668">
    <property type="component" value="Genome"/>
</dbReference>
<dbReference type="VEuPathDB" id="FungiDB:LEMA_P086100.1"/>
<organism evidence="1 2">
    <name type="scientific">Leptosphaeria maculans (strain JN3 / isolate v23.1.3 / race Av1-4-5-6-7-8)</name>
    <name type="common">Blackleg fungus</name>
    <name type="synonym">Phoma lingam</name>
    <dbReference type="NCBI Taxonomy" id="985895"/>
    <lineage>
        <taxon>Eukaryota</taxon>
        <taxon>Fungi</taxon>
        <taxon>Dikarya</taxon>
        <taxon>Ascomycota</taxon>
        <taxon>Pezizomycotina</taxon>
        <taxon>Dothideomycetes</taxon>
        <taxon>Pleosporomycetidae</taxon>
        <taxon>Pleosporales</taxon>
        <taxon>Pleosporineae</taxon>
        <taxon>Leptosphaeriaceae</taxon>
        <taxon>Plenodomus</taxon>
        <taxon>Plenodomus lingam/Leptosphaeria maculans species complex</taxon>
    </lineage>
</organism>
<keyword evidence="2" id="KW-1185">Reference proteome</keyword>
<sequence>MSKSSAASTARSMLITVVLHYKITHQMSAMSLIASSRSVLQDQSTAVQVDNANGVSVKISSLVPSGRRLLLTPCPLRKLRDLCKEECNGKWRVSDARKKMCRDECDEKVSCHQYCMEKTCCMGHEHCRQAGSHYRCGDIALQCDSWKEVSPGPLFR</sequence>
<name>E5A6X6_LEPMJ</name>
<proteinExistence type="predicted"/>